<keyword evidence="3" id="KW-1185">Reference proteome</keyword>
<dbReference type="EMBL" id="JBBPEH010000015">
    <property type="protein sequence ID" value="KAK7529853.1"/>
    <property type="molecule type" value="Genomic_DNA"/>
</dbReference>
<evidence type="ECO:0000313" key="2">
    <source>
        <dbReference type="EMBL" id="KAK7529853.1"/>
    </source>
</evidence>
<dbReference type="RefSeq" id="XP_066650219.1">
    <property type="nucleotide sequence ID" value="XM_066794158.1"/>
</dbReference>
<name>A0ABR1L3P3_9PEZI</name>
<accession>A0ABR1L3P3</accession>
<protein>
    <submittedName>
        <fullName evidence="2">Uncharacterized protein</fullName>
    </submittedName>
</protein>
<comment type="caution">
    <text evidence="2">The sequence shown here is derived from an EMBL/GenBank/DDBJ whole genome shotgun (WGS) entry which is preliminary data.</text>
</comment>
<sequence>MLMFQRPERRGYFFGRTPFSISEWRRQQGMDDERVWPAARGEVGLWSSRTRTRTRASESGVVCVCVVWAGKKAVDEGATAGAGAGEGRRSGTEQAGQGRAVVVSVTFRRPSQPASQPISHAPMAARAPLAVLCPVSCVLRRHPRPTRCDAMRCIPITPILLMASTRPRAACSLQRRVARPPARQPASRCPLQ</sequence>
<proteinExistence type="predicted"/>
<dbReference type="GeneID" id="92027064"/>
<organism evidence="2 3">
    <name type="scientific">Phyllosticta citribraziliensis</name>
    <dbReference type="NCBI Taxonomy" id="989973"/>
    <lineage>
        <taxon>Eukaryota</taxon>
        <taxon>Fungi</taxon>
        <taxon>Dikarya</taxon>
        <taxon>Ascomycota</taxon>
        <taxon>Pezizomycotina</taxon>
        <taxon>Dothideomycetes</taxon>
        <taxon>Dothideomycetes incertae sedis</taxon>
        <taxon>Botryosphaeriales</taxon>
        <taxon>Phyllostictaceae</taxon>
        <taxon>Phyllosticta</taxon>
    </lineage>
</organism>
<evidence type="ECO:0000313" key="3">
    <source>
        <dbReference type="Proteomes" id="UP001360953"/>
    </source>
</evidence>
<evidence type="ECO:0000256" key="1">
    <source>
        <dbReference type="SAM" id="MobiDB-lite"/>
    </source>
</evidence>
<dbReference type="Proteomes" id="UP001360953">
    <property type="component" value="Unassembled WGS sequence"/>
</dbReference>
<gene>
    <name evidence="2" type="ORF">J3D65DRAFT_160201</name>
</gene>
<reference evidence="2 3" key="1">
    <citation type="submission" date="2024-04" db="EMBL/GenBank/DDBJ databases">
        <title>Phyllosticta paracitricarpa is synonymous to the EU quarantine fungus P. citricarpa based on phylogenomic analyses.</title>
        <authorList>
            <consortium name="Lawrence Berkeley National Laboratory"/>
            <person name="Van ingen-buijs V.A."/>
            <person name="Van westerhoven A.C."/>
            <person name="Haridas S."/>
            <person name="Skiadas P."/>
            <person name="Martin F."/>
            <person name="Groenewald J.Z."/>
            <person name="Crous P.W."/>
            <person name="Seidl M.F."/>
        </authorList>
    </citation>
    <scope>NUCLEOTIDE SEQUENCE [LARGE SCALE GENOMIC DNA]</scope>
    <source>
        <strain evidence="2 3">CPC 17464</strain>
    </source>
</reference>
<feature type="region of interest" description="Disordered" evidence="1">
    <location>
        <begin position="78"/>
        <end position="97"/>
    </location>
</feature>